<feature type="transmembrane region" description="Helical" evidence="5">
    <location>
        <begin position="97"/>
        <end position="122"/>
    </location>
</feature>
<keyword evidence="4 5" id="KW-0472">Membrane</keyword>
<evidence type="ECO:0000256" key="3">
    <source>
        <dbReference type="ARBA" id="ARBA00022989"/>
    </source>
</evidence>
<name>A0A9X0BSN8_9EURO</name>
<gene>
    <name evidence="7" type="ORF">N7539_007057</name>
</gene>
<evidence type="ECO:0000256" key="2">
    <source>
        <dbReference type="ARBA" id="ARBA00022692"/>
    </source>
</evidence>
<feature type="transmembrane region" description="Helical" evidence="5">
    <location>
        <begin position="7"/>
        <end position="30"/>
    </location>
</feature>
<reference evidence="7" key="2">
    <citation type="journal article" date="2023" name="IMA Fungus">
        <title>Comparative genomic study of the Penicillium genus elucidates a diverse pangenome and 15 lateral gene transfer events.</title>
        <authorList>
            <person name="Petersen C."/>
            <person name="Sorensen T."/>
            <person name="Nielsen M.R."/>
            <person name="Sondergaard T.E."/>
            <person name="Sorensen J.L."/>
            <person name="Fitzpatrick D.A."/>
            <person name="Frisvad J.C."/>
            <person name="Nielsen K.L."/>
        </authorList>
    </citation>
    <scope>NUCLEOTIDE SEQUENCE</scope>
    <source>
        <strain evidence="7">IBT 30728</strain>
    </source>
</reference>
<dbReference type="GO" id="GO:0016020">
    <property type="term" value="C:membrane"/>
    <property type="evidence" value="ECO:0007669"/>
    <property type="project" value="UniProtKB-SubCell"/>
</dbReference>
<evidence type="ECO:0000313" key="7">
    <source>
        <dbReference type="EMBL" id="KAJ5481163.1"/>
    </source>
</evidence>
<dbReference type="Pfam" id="PF01284">
    <property type="entry name" value="MARVEL"/>
    <property type="match status" value="1"/>
</dbReference>
<keyword evidence="3 5" id="KW-1133">Transmembrane helix</keyword>
<dbReference type="RefSeq" id="XP_056788593.1">
    <property type="nucleotide sequence ID" value="XM_056936658.1"/>
</dbReference>
<comment type="caution">
    <text evidence="7">The sequence shown here is derived from an EMBL/GenBank/DDBJ whole genome shotgun (WGS) entry which is preliminary data.</text>
</comment>
<dbReference type="EMBL" id="JAPWDQ010000009">
    <property type="protein sequence ID" value="KAJ5481163.1"/>
    <property type="molecule type" value="Genomic_DNA"/>
</dbReference>
<evidence type="ECO:0000256" key="5">
    <source>
        <dbReference type="SAM" id="Phobius"/>
    </source>
</evidence>
<feature type="transmembrane region" description="Helical" evidence="5">
    <location>
        <begin position="134"/>
        <end position="165"/>
    </location>
</feature>
<accession>A0A9X0BSN8</accession>
<keyword evidence="8" id="KW-1185">Reference proteome</keyword>
<evidence type="ECO:0000259" key="6">
    <source>
        <dbReference type="Pfam" id="PF01284"/>
    </source>
</evidence>
<dbReference type="InterPro" id="IPR008253">
    <property type="entry name" value="Marvel"/>
</dbReference>
<dbReference type="GeneID" id="81626907"/>
<keyword evidence="2 5" id="KW-0812">Transmembrane</keyword>
<evidence type="ECO:0000256" key="1">
    <source>
        <dbReference type="ARBA" id="ARBA00004141"/>
    </source>
</evidence>
<evidence type="ECO:0000256" key="4">
    <source>
        <dbReference type="ARBA" id="ARBA00023136"/>
    </source>
</evidence>
<dbReference type="Proteomes" id="UP001148312">
    <property type="component" value="Unassembled WGS sequence"/>
</dbReference>
<dbReference type="AlphaFoldDB" id="A0A9X0BSN8"/>
<evidence type="ECO:0000313" key="8">
    <source>
        <dbReference type="Proteomes" id="UP001148312"/>
    </source>
</evidence>
<sequence>MIILHVALFAILGTCLVFSIIELGLTAYVVSFFSGTHQEETWDPYSGYSVTDVHYSTPGILAFMLFSAIWSILVSIAAAVLPWFYTRKGVASRRLNTIFGVLFIVTFFVTSVFWLACFADIAAQLGGGVSLSDYLNAMIAFAVLLWLLFLALGILAVLSACGVLVSDWPGYQSMRQGAVTEQPHASTVPATATANEQMSTVPTPAPVAVTEPAGHDAEALHHQPGIIPPHNL</sequence>
<feature type="domain" description="MARVEL" evidence="6">
    <location>
        <begin position="9"/>
        <end position="152"/>
    </location>
</feature>
<reference evidence="7" key="1">
    <citation type="submission" date="2022-12" db="EMBL/GenBank/DDBJ databases">
        <authorList>
            <person name="Petersen C."/>
        </authorList>
    </citation>
    <scope>NUCLEOTIDE SEQUENCE</scope>
    <source>
        <strain evidence="7">IBT 30728</strain>
    </source>
</reference>
<protein>
    <recommendedName>
        <fullName evidence="6">MARVEL domain-containing protein</fullName>
    </recommendedName>
</protein>
<organism evidence="7 8">
    <name type="scientific">Penicillium diatomitis</name>
    <dbReference type="NCBI Taxonomy" id="2819901"/>
    <lineage>
        <taxon>Eukaryota</taxon>
        <taxon>Fungi</taxon>
        <taxon>Dikarya</taxon>
        <taxon>Ascomycota</taxon>
        <taxon>Pezizomycotina</taxon>
        <taxon>Eurotiomycetes</taxon>
        <taxon>Eurotiomycetidae</taxon>
        <taxon>Eurotiales</taxon>
        <taxon>Aspergillaceae</taxon>
        <taxon>Penicillium</taxon>
    </lineage>
</organism>
<proteinExistence type="predicted"/>
<comment type="subcellular location">
    <subcellularLocation>
        <location evidence="1">Membrane</location>
        <topology evidence="1">Multi-pass membrane protein</topology>
    </subcellularLocation>
</comment>
<feature type="transmembrane region" description="Helical" evidence="5">
    <location>
        <begin position="60"/>
        <end position="85"/>
    </location>
</feature>